<dbReference type="PANTHER" id="PTHR21708:SF26">
    <property type="entry name" value="2-DEHYDROPANTOATE 2-REDUCTASE"/>
    <property type="match status" value="1"/>
</dbReference>
<evidence type="ECO:0000259" key="10">
    <source>
        <dbReference type="Pfam" id="PF02558"/>
    </source>
</evidence>
<dbReference type="InterPro" id="IPR008927">
    <property type="entry name" value="6-PGluconate_DH-like_C_sf"/>
</dbReference>
<keyword evidence="6 9" id="KW-0560">Oxidoreductase</keyword>
<evidence type="ECO:0000256" key="1">
    <source>
        <dbReference type="ARBA" id="ARBA00004994"/>
    </source>
</evidence>
<comment type="catalytic activity">
    <reaction evidence="8 9">
        <text>(R)-pantoate + NADP(+) = 2-dehydropantoate + NADPH + H(+)</text>
        <dbReference type="Rhea" id="RHEA:16233"/>
        <dbReference type="ChEBI" id="CHEBI:11561"/>
        <dbReference type="ChEBI" id="CHEBI:15378"/>
        <dbReference type="ChEBI" id="CHEBI:15980"/>
        <dbReference type="ChEBI" id="CHEBI:57783"/>
        <dbReference type="ChEBI" id="CHEBI:58349"/>
        <dbReference type="EC" id="1.1.1.169"/>
    </reaction>
</comment>
<dbReference type="GO" id="GO:0005737">
    <property type="term" value="C:cytoplasm"/>
    <property type="evidence" value="ECO:0007669"/>
    <property type="project" value="TreeGrafter"/>
</dbReference>
<dbReference type="PANTHER" id="PTHR21708">
    <property type="entry name" value="PROBABLE 2-DEHYDROPANTOATE 2-REDUCTASE"/>
    <property type="match status" value="1"/>
</dbReference>
<evidence type="ECO:0000256" key="3">
    <source>
        <dbReference type="ARBA" id="ARBA00013014"/>
    </source>
</evidence>
<name>A0A7X8SPM1_9BACT</name>
<dbReference type="InterPro" id="IPR013752">
    <property type="entry name" value="KPA_reductase"/>
</dbReference>
<reference evidence="12 13" key="1">
    <citation type="submission" date="2020-04" db="EMBL/GenBank/DDBJ databases">
        <title>Flammeovirga sp. SR4, a novel species isolated from seawater.</title>
        <authorList>
            <person name="Wang X."/>
        </authorList>
    </citation>
    <scope>NUCLEOTIDE SEQUENCE [LARGE SCALE GENOMIC DNA]</scope>
    <source>
        <strain evidence="12 13">SR4</strain>
    </source>
</reference>
<keyword evidence="5 9" id="KW-0521">NADP</keyword>
<dbReference type="Pfam" id="PF02558">
    <property type="entry name" value="ApbA"/>
    <property type="match status" value="1"/>
</dbReference>
<feature type="domain" description="Ketopantoate reductase C-terminal" evidence="11">
    <location>
        <begin position="179"/>
        <end position="289"/>
    </location>
</feature>
<dbReference type="Gene3D" id="1.10.1040.10">
    <property type="entry name" value="N-(1-d-carboxylethyl)-l-norvaline Dehydrogenase, domain 2"/>
    <property type="match status" value="1"/>
</dbReference>
<dbReference type="UniPathway" id="UPA00028">
    <property type="reaction ID" value="UER00004"/>
</dbReference>
<comment type="pathway">
    <text evidence="1 9">Cofactor biosynthesis; (R)-pantothenate biosynthesis; (R)-pantoate from 3-methyl-2-oxobutanoate: step 2/2.</text>
</comment>
<comment type="similarity">
    <text evidence="2 9">Belongs to the ketopantoate reductase family.</text>
</comment>
<dbReference type="InterPro" id="IPR036291">
    <property type="entry name" value="NAD(P)-bd_dom_sf"/>
</dbReference>
<keyword evidence="13" id="KW-1185">Reference proteome</keyword>
<protein>
    <recommendedName>
        <fullName evidence="4 9">2-dehydropantoate 2-reductase</fullName>
        <ecNumber evidence="3 9">1.1.1.169</ecNumber>
    </recommendedName>
    <alternativeName>
        <fullName evidence="7 9">Ketopantoate reductase</fullName>
    </alternativeName>
</protein>
<evidence type="ECO:0000256" key="7">
    <source>
        <dbReference type="ARBA" id="ARBA00032024"/>
    </source>
</evidence>
<dbReference type="EC" id="1.1.1.169" evidence="3 9"/>
<dbReference type="Pfam" id="PF08546">
    <property type="entry name" value="ApbA_C"/>
    <property type="match status" value="1"/>
</dbReference>
<dbReference type="GO" id="GO:0008677">
    <property type="term" value="F:2-dehydropantoate 2-reductase activity"/>
    <property type="evidence" value="ECO:0007669"/>
    <property type="project" value="UniProtKB-EC"/>
</dbReference>
<evidence type="ECO:0000259" key="11">
    <source>
        <dbReference type="Pfam" id="PF08546"/>
    </source>
</evidence>
<dbReference type="Proteomes" id="UP000585050">
    <property type="component" value="Unassembled WGS sequence"/>
</dbReference>
<dbReference type="InterPro" id="IPR013328">
    <property type="entry name" value="6PGD_dom2"/>
</dbReference>
<dbReference type="Gene3D" id="3.40.50.720">
    <property type="entry name" value="NAD(P)-binding Rossmann-like Domain"/>
    <property type="match status" value="1"/>
</dbReference>
<proteinExistence type="inferred from homology"/>
<dbReference type="RefSeq" id="WP_168884726.1">
    <property type="nucleotide sequence ID" value="NZ_JABAIL010000009.1"/>
</dbReference>
<dbReference type="SUPFAM" id="SSF51735">
    <property type="entry name" value="NAD(P)-binding Rossmann-fold domains"/>
    <property type="match status" value="1"/>
</dbReference>
<evidence type="ECO:0000256" key="8">
    <source>
        <dbReference type="ARBA" id="ARBA00048793"/>
    </source>
</evidence>
<dbReference type="InterPro" id="IPR003710">
    <property type="entry name" value="ApbA"/>
</dbReference>
<dbReference type="EMBL" id="JABAIL010000009">
    <property type="protein sequence ID" value="NLR94013.1"/>
    <property type="molecule type" value="Genomic_DNA"/>
</dbReference>
<dbReference type="InterPro" id="IPR051402">
    <property type="entry name" value="KPR-Related"/>
</dbReference>
<evidence type="ECO:0000256" key="4">
    <source>
        <dbReference type="ARBA" id="ARBA00019465"/>
    </source>
</evidence>
<evidence type="ECO:0000313" key="12">
    <source>
        <dbReference type="EMBL" id="NLR94013.1"/>
    </source>
</evidence>
<dbReference type="InterPro" id="IPR013332">
    <property type="entry name" value="KPR_N"/>
</dbReference>
<dbReference type="AlphaFoldDB" id="A0A7X8SPM1"/>
<accession>A0A7X8SPM1</accession>
<gene>
    <name evidence="12" type="ORF">HGP29_22620</name>
</gene>
<dbReference type="SUPFAM" id="SSF48179">
    <property type="entry name" value="6-phosphogluconate dehydrogenase C-terminal domain-like"/>
    <property type="match status" value="1"/>
</dbReference>
<evidence type="ECO:0000256" key="6">
    <source>
        <dbReference type="ARBA" id="ARBA00023002"/>
    </source>
</evidence>
<sequence>MKIGILGIGGIGGFIASKMLQSKDKDEIILITKERQKRAIISEGLTLLDGDKSEKVHVIDVVSTNDKIEKLDILFIAIKSYDLKESLKNIRSSISDKTLIIPLLNGISIKNIICDTLNLSERQVIDGCIYIISNKINDSTIRHVGGPGRIIIGGENQTALNTLQTVLEKYDLDIGYHKDIKEILWKKFLFVSPISAISTANGVTFGALQDDAYLMIQCQSLMEEVILIAKKLGINLSHEDIKNTIEMLKKFPYEAKSSFQLDIEKNQKNEKNILIDDVISLGEKLDLDVINYISINQQIMDRYLCVQ</sequence>
<keyword evidence="9" id="KW-0566">Pantothenate biosynthesis</keyword>
<evidence type="ECO:0000256" key="9">
    <source>
        <dbReference type="RuleBase" id="RU362068"/>
    </source>
</evidence>
<evidence type="ECO:0000256" key="5">
    <source>
        <dbReference type="ARBA" id="ARBA00022857"/>
    </source>
</evidence>
<evidence type="ECO:0000313" key="13">
    <source>
        <dbReference type="Proteomes" id="UP000585050"/>
    </source>
</evidence>
<organism evidence="12 13">
    <name type="scientific">Flammeovirga agarivorans</name>
    <dbReference type="NCBI Taxonomy" id="2726742"/>
    <lineage>
        <taxon>Bacteria</taxon>
        <taxon>Pseudomonadati</taxon>
        <taxon>Bacteroidota</taxon>
        <taxon>Cytophagia</taxon>
        <taxon>Cytophagales</taxon>
        <taxon>Flammeovirgaceae</taxon>
        <taxon>Flammeovirga</taxon>
    </lineage>
</organism>
<feature type="domain" description="Ketopantoate reductase N-terminal" evidence="10">
    <location>
        <begin position="3"/>
        <end position="153"/>
    </location>
</feature>
<dbReference type="GO" id="GO:0015940">
    <property type="term" value="P:pantothenate biosynthetic process"/>
    <property type="evidence" value="ECO:0007669"/>
    <property type="project" value="UniProtKB-UniPathway"/>
</dbReference>
<comment type="caution">
    <text evidence="12">The sequence shown here is derived from an EMBL/GenBank/DDBJ whole genome shotgun (WGS) entry which is preliminary data.</text>
</comment>
<comment type="function">
    <text evidence="9">Catalyzes the NADPH-dependent reduction of ketopantoate into pantoic acid.</text>
</comment>
<evidence type="ECO:0000256" key="2">
    <source>
        <dbReference type="ARBA" id="ARBA00007870"/>
    </source>
</evidence>
<dbReference type="NCBIfam" id="TIGR00745">
    <property type="entry name" value="apbA_panE"/>
    <property type="match status" value="1"/>
</dbReference>